<dbReference type="Gene3D" id="3.40.50.720">
    <property type="entry name" value="NAD(P)-binding Rossmann-like Domain"/>
    <property type="match status" value="1"/>
</dbReference>
<dbReference type="PANTHER" id="PTHR45348">
    <property type="entry name" value="HYPOTHETICAL OXIDOREDUCTASE (EUROFUNG)"/>
    <property type="match status" value="1"/>
</dbReference>
<dbReference type="SUPFAM" id="SSF50129">
    <property type="entry name" value="GroES-like"/>
    <property type="match status" value="1"/>
</dbReference>
<dbReference type="Proteomes" id="UP000192596">
    <property type="component" value="Unassembled WGS sequence"/>
</dbReference>
<evidence type="ECO:0000313" key="4">
    <source>
        <dbReference type="EMBL" id="OQO05423.1"/>
    </source>
</evidence>
<name>A0A1V8T1W4_9PEZI</name>
<dbReference type="PANTHER" id="PTHR45348:SF5">
    <property type="entry name" value="OXIDOREDUCTASE, PUTATIVE (AFU_ORTHOLOGUE AFUA_8G01420)-RELATED"/>
    <property type="match status" value="1"/>
</dbReference>
<dbReference type="Gene3D" id="3.90.180.10">
    <property type="entry name" value="Medium-chain alcohol dehydrogenases, catalytic domain"/>
    <property type="match status" value="1"/>
</dbReference>
<evidence type="ECO:0000259" key="3">
    <source>
        <dbReference type="SMART" id="SM00829"/>
    </source>
</evidence>
<dbReference type="InParanoid" id="A0A1V8T1W4"/>
<reference evidence="5" key="1">
    <citation type="submission" date="2017-03" db="EMBL/GenBank/DDBJ databases">
        <title>Genomes of endolithic fungi from Antarctica.</title>
        <authorList>
            <person name="Coleine C."/>
            <person name="Masonjones S."/>
            <person name="Stajich J.E."/>
        </authorList>
    </citation>
    <scope>NUCLEOTIDE SEQUENCE [LARGE SCALE GENOMIC DNA]</scope>
    <source>
        <strain evidence="5">CCFEE 5527</strain>
    </source>
</reference>
<dbReference type="InterPro" id="IPR020843">
    <property type="entry name" value="ER"/>
</dbReference>
<organism evidence="4 5">
    <name type="scientific">Cryoendolithus antarcticus</name>
    <dbReference type="NCBI Taxonomy" id="1507870"/>
    <lineage>
        <taxon>Eukaryota</taxon>
        <taxon>Fungi</taxon>
        <taxon>Dikarya</taxon>
        <taxon>Ascomycota</taxon>
        <taxon>Pezizomycotina</taxon>
        <taxon>Dothideomycetes</taxon>
        <taxon>Dothideomycetidae</taxon>
        <taxon>Cladosporiales</taxon>
        <taxon>Cladosporiaceae</taxon>
        <taxon>Cryoendolithus</taxon>
    </lineage>
</organism>
<comment type="similarity">
    <text evidence="1">Belongs to the zinc-containing alcohol dehydrogenase family.</text>
</comment>
<dbReference type="InterPro" id="IPR047122">
    <property type="entry name" value="Trans-enoyl_RdTase-like"/>
</dbReference>
<dbReference type="OrthoDB" id="3233595at2759"/>
<evidence type="ECO:0000313" key="5">
    <source>
        <dbReference type="Proteomes" id="UP000192596"/>
    </source>
</evidence>
<sequence length="450" mass="48339">MLEAHVDANTSVTIVSAPLPRIIEANDVLIKVECASCNPKDWKMPAGILKTIANCPNSGDDLAGIVLAALHQLGAPFGAYAEYARVKDFVCIRLPDSMGWEEAATLPMAYYMTSIALSGSLRLCAGPQERVTKPTPLLIYGASTGVGSMAVKLAQIVDLHPLICVAGSGCDFSSEEIDESKGDVVIDYRQGDDATIEAIKPVLGERKLEYAFDAVSEEYSLANVIKVFDSKHGKLALTLPGRSSNLPKELHISHVMAGSLWTKLSGIDKHEKLGNLGLEAGAPEFAREMTSSVEALLRDGKLKSHPYVVYEGGLHGLEPALQDLRNGKGRLIDLMLDGEPKYLCSDPAIAVSIAGGLYSVQALASPSTIAVFLDALQKRKGDQPRPVGILMQQSTAELNLVLRLVDHVARELESICEAIIDLLDLAIESNIMRNASSFAFAFRSDEAKVV</sequence>
<protein>
    <recommendedName>
        <fullName evidence="3">Enoyl reductase (ER) domain-containing protein</fullName>
    </recommendedName>
</protein>
<comment type="caution">
    <text evidence="4">The sequence shown here is derived from an EMBL/GenBank/DDBJ whole genome shotgun (WGS) entry which is preliminary data.</text>
</comment>
<dbReference type="EMBL" id="NAJO01000019">
    <property type="protein sequence ID" value="OQO05423.1"/>
    <property type="molecule type" value="Genomic_DNA"/>
</dbReference>
<dbReference type="SUPFAM" id="SSF51735">
    <property type="entry name" value="NAD(P)-binding Rossmann-fold domains"/>
    <property type="match status" value="1"/>
</dbReference>
<feature type="domain" description="Enoyl reductase (ER)" evidence="3">
    <location>
        <begin position="7"/>
        <end position="332"/>
    </location>
</feature>
<keyword evidence="2" id="KW-0560">Oxidoreductase</keyword>
<dbReference type="InterPro" id="IPR036291">
    <property type="entry name" value="NAD(P)-bd_dom_sf"/>
</dbReference>
<keyword evidence="5" id="KW-1185">Reference proteome</keyword>
<evidence type="ECO:0000256" key="1">
    <source>
        <dbReference type="ARBA" id="ARBA00008072"/>
    </source>
</evidence>
<dbReference type="GO" id="GO:0016651">
    <property type="term" value="F:oxidoreductase activity, acting on NAD(P)H"/>
    <property type="evidence" value="ECO:0007669"/>
    <property type="project" value="InterPro"/>
</dbReference>
<dbReference type="AlphaFoldDB" id="A0A1V8T1W4"/>
<accession>A0A1V8T1W4</accession>
<dbReference type="STRING" id="1507870.A0A1V8T1W4"/>
<dbReference type="InterPro" id="IPR011032">
    <property type="entry name" value="GroES-like_sf"/>
</dbReference>
<dbReference type="SMART" id="SM00829">
    <property type="entry name" value="PKS_ER"/>
    <property type="match status" value="1"/>
</dbReference>
<evidence type="ECO:0000256" key="2">
    <source>
        <dbReference type="ARBA" id="ARBA00023002"/>
    </source>
</evidence>
<proteinExistence type="inferred from homology"/>
<gene>
    <name evidence="4" type="ORF">B0A48_09191</name>
</gene>